<dbReference type="GO" id="GO:0009755">
    <property type="term" value="P:hormone-mediated signaling pathway"/>
    <property type="evidence" value="ECO:0007669"/>
    <property type="project" value="TreeGrafter"/>
</dbReference>
<evidence type="ECO:0000256" key="9">
    <source>
        <dbReference type="SAM" id="Phobius"/>
    </source>
</evidence>
<dbReference type="GO" id="GO:0016500">
    <property type="term" value="F:protein-hormone receptor activity"/>
    <property type="evidence" value="ECO:0007669"/>
    <property type="project" value="InterPro"/>
</dbReference>
<sequence length="352" mass="38464">MYCSIVSQQTRATVNDMTIAKRMALLVFTDFVCWAPIAFFGLTAIAGHPLIDVPKSKFLLVTFYPLNSCANPFLYAILTKQYRRDFFILVSRYGFCTKRAMKYKNASSHGQIRVHTVRSNNAGNGRSNNSHSNDSTHEIVRITSKNGLTNNISDSSNNKKKNKKDKRRKHSLEFMSSDEDESTSSAMHRSSPHPIRRSDTKLNRLPSVEQREILARVLQKDGSGKQSSTSSTTRCCLTCAALKHTSSTCKLKMCSACIQRDSSSGEKSVIDYDSQLLRWTTKTTGTGTVCTSSSGGKSCSLCCSAKAAAIAGSGGTGCTPLCATDAPLVYSCENQSYVVSSHSNSANEDTEI</sequence>
<dbReference type="Proteomes" id="UP000759131">
    <property type="component" value="Unassembled WGS sequence"/>
</dbReference>
<dbReference type="InterPro" id="IPR000276">
    <property type="entry name" value="GPCR_Rhodpsn"/>
</dbReference>
<feature type="region of interest" description="Disordered" evidence="8">
    <location>
        <begin position="142"/>
        <end position="200"/>
    </location>
</feature>
<feature type="transmembrane region" description="Helical" evidence="9">
    <location>
        <begin position="58"/>
        <end position="78"/>
    </location>
</feature>
<dbReference type="PROSITE" id="PS50262">
    <property type="entry name" value="G_PROTEIN_RECEP_F1_2"/>
    <property type="match status" value="1"/>
</dbReference>
<gene>
    <name evidence="11" type="ORF">OSB1V03_LOCUS13408</name>
</gene>
<feature type="compositionally biased region" description="Polar residues" evidence="8">
    <location>
        <begin position="143"/>
        <end position="152"/>
    </location>
</feature>
<accession>A0A7R9L1F0</accession>
<evidence type="ECO:0000259" key="10">
    <source>
        <dbReference type="PROSITE" id="PS50262"/>
    </source>
</evidence>
<evidence type="ECO:0000313" key="11">
    <source>
        <dbReference type="EMBL" id="CAD7633009.1"/>
    </source>
</evidence>
<feature type="domain" description="G-protein coupled receptors family 1 profile" evidence="10">
    <location>
        <begin position="1"/>
        <end position="75"/>
    </location>
</feature>
<proteinExistence type="inferred from homology"/>
<evidence type="ECO:0000256" key="7">
    <source>
        <dbReference type="ARBA" id="ARBA00023136"/>
    </source>
</evidence>
<dbReference type="EMBL" id="CAJPIZ010011955">
    <property type="protein sequence ID" value="CAG2113439.1"/>
    <property type="molecule type" value="Genomic_DNA"/>
</dbReference>
<evidence type="ECO:0000256" key="2">
    <source>
        <dbReference type="ARBA" id="ARBA00010663"/>
    </source>
</evidence>
<comment type="subcellular location">
    <subcellularLocation>
        <location evidence="1">Membrane</location>
    </subcellularLocation>
</comment>
<dbReference type="Gene3D" id="1.20.1070.10">
    <property type="entry name" value="Rhodopsin 7-helix transmembrane proteins"/>
    <property type="match status" value="1"/>
</dbReference>
<dbReference type="GO" id="GO:0007189">
    <property type="term" value="P:adenylate cyclase-activating G protein-coupled receptor signaling pathway"/>
    <property type="evidence" value="ECO:0007669"/>
    <property type="project" value="TreeGrafter"/>
</dbReference>
<dbReference type="PRINTS" id="PR00237">
    <property type="entry name" value="GPCRRHODOPSN"/>
</dbReference>
<keyword evidence="7 9" id="KW-0472">Membrane</keyword>
<dbReference type="GO" id="GO:0008528">
    <property type="term" value="F:G protein-coupled peptide receptor activity"/>
    <property type="evidence" value="ECO:0007669"/>
    <property type="project" value="TreeGrafter"/>
</dbReference>
<comment type="similarity">
    <text evidence="2">Belongs to the G-protein coupled receptor 1 family.</text>
</comment>
<feature type="compositionally biased region" description="Basic residues" evidence="8">
    <location>
        <begin position="158"/>
        <end position="170"/>
    </location>
</feature>
<dbReference type="PANTHER" id="PTHR24372">
    <property type="entry name" value="GLYCOPROTEIN HORMONE RECEPTOR"/>
    <property type="match status" value="1"/>
</dbReference>
<evidence type="ECO:0000256" key="8">
    <source>
        <dbReference type="SAM" id="MobiDB-lite"/>
    </source>
</evidence>
<evidence type="ECO:0000256" key="3">
    <source>
        <dbReference type="ARBA" id="ARBA00022614"/>
    </source>
</evidence>
<keyword evidence="12" id="KW-1185">Reference proteome</keyword>
<dbReference type="InterPro" id="IPR017452">
    <property type="entry name" value="GPCR_Rhodpsn_7TM"/>
</dbReference>
<evidence type="ECO:0000256" key="6">
    <source>
        <dbReference type="ARBA" id="ARBA00022989"/>
    </source>
</evidence>
<evidence type="ECO:0000313" key="12">
    <source>
        <dbReference type="Proteomes" id="UP000759131"/>
    </source>
</evidence>
<dbReference type="EMBL" id="OC866530">
    <property type="protein sequence ID" value="CAD7633009.1"/>
    <property type="molecule type" value="Genomic_DNA"/>
</dbReference>
<dbReference type="AlphaFoldDB" id="A0A7R9L1F0"/>
<feature type="transmembrane region" description="Helical" evidence="9">
    <location>
        <begin position="25"/>
        <end position="46"/>
    </location>
</feature>
<keyword evidence="3" id="KW-0433">Leucine-rich repeat</keyword>
<dbReference type="GO" id="GO:0005886">
    <property type="term" value="C:plasma membrane"/>
    <property type="evidence" value="ECO:0007669"/>
    <property type="project" value="TreeGrafter"/>
</dbReference>
<keyword evidence="5" id="KW-0677">Repeat</keyword>
<dbReference type="PRINTS" id="PR00373">
    <property type="entry name" value="GLYCHORMONER"/>
</dbReference>
<protein>
    <recommendedName>
        <fullName evidence="10">G-protein coupled receptors family 1 profile domain-containing protein</fullName>
    </recommendedName>
</protein>
<keyword evidence="4 9" id="KW-0812">Transmembrane</keyword>
<dbReference type="PANTHER" id="PTHR24372:SF74">
    <property type="entry name" value="LP13728P"/>
    <property type="match status" value="1"/>
</dbReference>
<evidence type="ECO:0000256" key="5">
    <source>
        <dbReference type="ARBA" id="ARBA00022737"/>
    </source>
</evidence>
<dbReference type="OrthoDB" id="5981530at2759"/>
<dbReference type="SUPFAM" id="SSF81321">
    <property type="entry name" value="Family A G protein-coupled receptor-like"/>
    <property type="match status" value="1"/>
</dbReference>
<organism evidence="11">
    <name type="scientific">Medioppia subpectinata</name>
    <dbReference type="NCBI Taxonomy" id="1979941"/>
    <lineage>
        <taxon>Eukaryota</taxon>
        <taxon>Metazoa</taxon>
        <taxon>Ecdysozoa</taxon>
        <taxon>Arthropoda</taxon>
        <taxon>Chelicerata</taxon>
        <taxon>Arachnida</taxon>
        <taxon>Acari</taxon>
        <taxon>Acariformes</taxon>
        <taxon>Sarcoptiformes</taxon>
        <taxon>Oribatida</taxon>
        <taxon>Brachypylina</taxon>
        <taxon>Oppioidea</taxon>
        <taxon>Oppiidae</taxon>
        <taxon>Medioppia</taxon>
    </lineage>
</organism>
<name>A0A7R9L1F0_9ACAR</name>
<reference evidence="11" key="1">
    <citation type="submission" date="2020-11" db="EMBL/GenBank/DDBJ databases">
        <authorList>
            <person name="Tran Van P."/>
        </authorList>
    </citation>
    <scope>NUCLEOTIDE SEQUENCE</scope>
</reference>
<keyword evidence="6 9" id="KW-1133">Transmembrane helix</keyword>
<evidence type="ECO:0000256" key="1">
    <source>
        <dbReference type="ARBA" id="ARBA00004370"/>
    </source>
</evidence>
<evidence type="ECO:0000256" key="4">
    <source>
        <dbReference type="ARBA" id="ARBA00022692"/>
    </source>
</evidence>
<dbReference type="InterPro" id="IPR002131">
    <property type="entry name" value="Gphrmn_rcpt_fam"/>
</dbReference>